<evidence type="ECO:0000313" key="12">
    <source>
        <dbReference type="Proteomes" id="UP000247555"/>
    </source>
</evidence>
<evidence type="ECO:0000256" key="5">
    <source>
        <dbReference type="ARBA" id="ARBA00023098"/>
    </source>
</evidence>
<dbReference type="EC" id="2.3.1.274" evidence="8 10"/>
<keyword evidence="3 10" id="KW-0444">Lipid biosynthesis</keyword>
<dbReference type="GO" id="GO:0008654">
    <property type="term" value="P:phospholipid biosynthetic process"/>
    <property type="evidence" value="ECO:0007669"/>
    <property type="project" value="UniProtKB-KW"/>
</dbReference>
<dbReference type="HAMAP" id="MF_00019">
    <property type="entry name" value="PlsX"/>
    <property type="match status" value="1"/>
</dbReference>
<dbReference type="EMBL" id="QJKI01000002">
    <property type="protein sequence ID" value="PXX81323.1"/>
    <property type="molecule type" value="Genomic_DNA"/>
</dbReference>
<name>A0A318L780_9NEIS</name>
<dbReference type="NCBIfam" id="TIGR00182">
    <property type="entry name" value="plsX"/>
    <property type="match status" value="1"/>
</dbReference>
<sequence length="341" mass="36254">MTISIAVDAMGGDVGVGVTVPAALAFLKLHPDTRLILVGQPQAIEAELKRHDQGLRERLSIHPASEVVGMDESPQLALKNKKDSSMRVAITLVKEGLAQACVSAGNTGALMATARFVLKTIPGIDRPAIAKLMPSVRAETCVLDLGANVDCTPEQMLQFGIMGATLMADAKGRANPRVGLLNIGSEDIKGNGAVKLAGELLRQSNLNFVGNVEGNDIYSGAVDVVVCDGFTGNVALKTSEGLAHMVTTFLREEFTRNWFTRVCALFALPVLARFRRRVDSRRYNGASLLGLRGIVVKSHGGTDSLGFRCALEQAREEALADVIQHITEQVAGQLKAAATEA</sequence>
<keyword evidence="12" id="KW-1185">Reference proteome</keyword>
<comment type="caution">
    <text evidence="11">The sequence shown here is derived from an EMBL/GenBank/DDBJ whole genome shotgun (WGS) entry which is preliminary data.</text>
</comment>
<evidence type="ECO:0000256" key="10">
    <source>
        <dbReference type="HAMAP-Rule" id="MF_00019"/>
    </source>
</evidence>
<organism evidence="11 12">
    <name type="scientific">Rivihabitans pingtungensis</name>
    <dbReference type="NCBI Taxonomy" id="1054498"/>
    <lineage>
        <taxon>Bacteria</taxon>
        <taxon>Pseudomonadati</taxon>
        <taxon>Pseudomonadota</taxon>
        <taxon>Betaproteobacteria</taxon>
        <taxon>Neisseriales</taxon>
        <taxon>Aquaspirillaceae</taxon>
        <taxon>Rivihabitans</taxon>
    </lineage>
</organism>
<dbReference type="PANTHER" id="PTHR30100:SF1">
    <property type="entry name" value="PHOSPHATE ACYLTRANSFERASE"/>
    <property type="match status" value="1"/>
</dbReference>
<keyword evidence="7 10" id="KW-1208">Phospholipid metabolism</keyword>
<accession>A0A318L780</accession>
<comment type="subunit">
    <text evidence="9 10">Homodimer. Probably interacts with PlsY.</text>
</comment>
<evidence type="ECO:0000256" key="9">
    <source>
        <dbReference type="ARBA" id="ARBA00046608"/>
    </source>
</evidence>
<keyword evidence="11" id="KW-0012">Acyltransferase</keyword>
<dbReference type="AlphaFoldDB" id="A0A318L780"/>
<keyword evidence="5 10" id="KW-0443">Lipid metabolism</keyword>
<protein>
    <recommendedName>
        <fullName evidence="8 10">Phosphate acyltransferase</fullName>
        <ecNumber evidence="8 10">2.3.1.274</ecNumber>
    </recommendedName>
    <alternativeName>
        <fullName evidence="10">Acyl-ACP phosphotransacylase</fullName>
    </alternativeName>
    <alternativeName>
        <fullName evidence="10">Acyl-[acyl-carrier-protein]--phosphate acyltransferase</fullName>
    </alternativeName>
    <alternativeName>
        <fullName evidence="10">Phosphate-acyl-ACP acyltransferase</fullName>
    </alternativeName>
</protein>
<dbReference type="Pfam" id="PF02504">
    <property type="entry name" value="FA_synthesis"/>
    <property type="match status" value="1"/>
</dbReference>
<evidence type="ECO:0000256" key="6">
    <source>
        <dbReference type="ARBA" id="ARBA00023209"/>
    </source>
</evidence>
<reference evidence="11 12" key="1">
    <citation type="submission" date="2018-05" db="EMBL/GenBank/DDBJ databases">
        <title>Genomic Encyclopedia of Type Strains, Phase IV (KMG-IV): sequencing the most valuable type-strain genomes for metagenomic binning, comparative biology and taxonomic classification.</title>
        <authorList>
            <person name="Goeker M."/>
        </authorList>
    </citation>
    <scope>NUCLEOTIDE SEQUENCE [LARGE SCALE GENOMIC DNA]</scope>
    <source>
        <strain evidence="11 12">DSM 29661</strain>
    </source>
</reference>
<dbReference type="UniPathway" id="UPA00085"/>
<dbReference type="Proteomes" id="UP000247555">
    <property type="component" value="Unassembled WGS sequence"/>
</dbReference>
<dbReference type="PIRSF" id="PIRSF002465">
    <property type="entry name" value="Phsphlp_syn_PlsX"/>
    <property type="match status" value="1"/>
</dbReference>
<dbReference type="GO" id="GO:0006633">
    <property type="term" value="P:fatty acid biosynthetic process"/>
    <property type="evidence" value="ECO:0007669"/>
    <property type="project" value="UniProtKB-UniRule"/>
</dbReference>
<keyword evidence="4 10" id="KW-0808">Transferase</keyword>
<comment type="subcellular location">
    <subcellularLocation>
        <location evidence="10">Cytoplasm</location>
    </subcellularLocation>
    <text evidence="10">Associated with the membrane possibly through PlsY.</text>
</comment>
<dbReference type="Gene3D" id="3.40.718.10">
    <property type="entry name" value="Isopropylmalate Dehydrogenase"/>
    <property type="match status" value="1"/>
</dbReference>
<dbReference type="OrthoDB" id="9806408at2"/>
<gene>
    <name evidence="10" type="primary">plsX</name>
    <name evidence="11" type="ORF">DFR34_102163</name>
</gene>
<dbReference type="InterPro" id="IPR003664">
    <property type="entry name" value="FA_synthesis"/>
</dbReference>
<evidence type="ECO:0000256" key="2">
    <source>
        <dbReference type="ARBA" id="ARBA00022490"/>
    </source>
</evidence>
<comment type="pathway">
    <text evidence="10">Lipid metabolism; phospholipid metabolism.</text>
</comment>
<evidence type="ECO:0000256" key="4">
    <source>
        <dbReference type="ARBA" id="ARBA00022679"/>
    </source>
</evidence>
<evidence type="ECO:0000256" key="1">
    <source>
        <dbReference type="ARBA" id="ARBA00001232"/>
    </source>
</evidence>
<keyword evidence="2 10" id="KW-0963">Cytoplasm</keyword>
<comment type="function">
    <text evidence="10">Catalyzes the reversible formation of acyl-phosphate (acyl-PO(4)) from acyl-[acyl-carrier-protein] (acyl-ACP). This enzyme utilizes acyl-ACP as fatty acyl donor, but not acyl-CoA.</text>
</comment>
<comment type="similarity">
    <text evidence="10">Belongs to the PlsX family.</text>
</comment>
<evidence type="ECO:0000256" key="7">
    <source>
        <dbReference type="ARBA" id="ARBA00023264"/>
    </source>
</evidence>
<comment type="catalytic activity">
    <reaction evidence="1 10">
        <text>a fatty acyl-[ACP] + phosphate = an acyl phosphate + holo-[ACP]</text>
        <dbReference type="Rhea" id="RHEA:42292"/>
        <dbReference type="Rhea" id="RHEA-COMP:9685"/>
        <dbReference type="Rhea" id="RHEA-COMP:14125"/>
        <dbReference type="ChEBI" id="CHEBI:43474"/>
        <dbReference type="ChEBI" id="CHEBI:59918"/>
        <dbReference type="ChEBI" id="CHEBI:64479"/>
        <dbReference type="ChEBI" id="CHEBI:138651"/>
        <dbReference type="EC" id="2.3.1.274"/>
    </reaction>
</comment>
<evidence type="ECO:0000256" key="8">
    <source>
        <dbReference type="ARBA" id="ARBA00024069"/>
    </source>
</evidence>
<dbReference type="GO" id="GO:0043811">
    <property type="term" value="F:phosphate:acyl-[acyl carrier protein] acyltransferase activity"/>
    <property type="evidence" value="ECO:0007669"/>
    <property type="project" value="UniProtKB-UniRule"/>
</dbReference>
<dbReference type="InterPro" id="IPR012281">
    <property type="entry name" value="Phospholipid_synth_PlsX-like"/>
</dbReference>
<keyword evidence="6 10" id="KW-0594">Phospholipid biosynthesis</keyword>
<evidence type="ECO:0000313" key="11">
    <source>
        <dbReference type="EMBL" id="PXX81323.1"/>
    </source>
</evidence>
<dbReference type="GO" id="GO:0005737">
    <property type="term" value="C:cytoplasm"/>
    <property type="evidence" value="ECO:0007669"/>
    <property type="project" value="UniProtKB-SubCell"/>
</dbReference>
<dbReference type="SUPFAM" id="SSF53659">
    <property type="entry name" value="Isocitrate/Isopropylmalate dehydrogenase-like"/>
    <property type="match status" value="1"/>
</dbReference>
<evidence type="ECO:0000256" key="3">
    <source>
        <dbReference type="ARBA" id="ARBA00022516"/>
    </source>
</evidence>
<dbReference type="PANTHER" id="PTHR30100">
    <property type="entry name" value="FATTY ACID/PHOSPHOLIPID SYNTHESIS PROTEIN PLSX"/>
    <property type="match status" value="1"/>
</dbReference>
<proteinExistence type="inferred from homology"/>
<dbReference type="RefSeq" id="WP_110389627.1">
    <property type="nucleotide sequence ID" value="NZ_QJKI01000002.1"/>
</dbReference>